<dbReference type="GO" id="GO:0003677">
    <property type="term" value="F:DNA binding"/>
    <property type="evidence" value="ECO:0007669"/>
    <property type="project" value="UniProtKB-KW"/>
</dbReference>
<feature type="domain" description="Cyclic nucleotide-binding" evidence="4">
    <location>
        <begin position="21"/>
        <end position="141"/>
    </location>
</feature>
<dbReference type="InterPro" id="IPR014710">
    <property type="entry name" value="RmlC-like_jellyroll"/>
</dbReference>
<dbReference type="SUPFAM" id="SSF46785">
    <property type="entry name" value="Winged helix' DNA-binding domain"/>
    <property type="match status" value="1"/>
</dbReference>
<keyword evidence="3" id="KW-0804">Transcription</keyword>
<evidence type="ECO:0000256" key="3">
    <source>
        <dbReference type="ARBA" id="ARBA00023163"/>
    </source>
</evidence>
<dbReference type="PROSITE" id="PS51063">
    <property type="entry name" value="HTH_CRP_2"/>
    <property type="match status" value="1"/>
</dbReference>
<dbReference type="InterPro" id="IPR050397">
    <property type="entry name" value="Env_Response_Regulators"/>
</dbReference>
<dbReference type="InterPro" id="IPR036390">
    <property type="entry name" value="WH_DNA-bd_sf"/>
</dbReference>
<dbReference type="Gene3D" id="1.10.10.10">
    <property type="entry name" value="Winged helix-like DNA-binding domain superfamily/Winged helix DNA-binding domain"/>
    <property type="match status" value="1"/>
</dbReference>
<keyword evidence="2" id="KW-0238">DNA-binding</keyword>
<evidence type="ECO:0000259" key="4">
    <source>
        <dbReference type="PROSITE" id="PS50042"/>
    </source>
</evidence>
<dbReference type="InterPro" id="IPR018490">
    <property type="entry name" value="cNMP-bd_dom_sf"/>
</dbReference>
<dbReference type="InterPro" id="IPR000595">
    <property type="entry name" value="cNMP-bd_dom"/>
</dbReference>
<reference evidence="6 7" key="1">
    <citation type="submission" date="2017-05" db="EMBL/GenBank/DDBJ databases">
        <title>Acinetobacter populi ANC 5415 (= PBJ7), whole genome shotgun sequencing project.</title>
        <authorList>
            <person name="Nemec A."/>
            <person name="Radolfova-Krizova L."/>
        </authorList>
    </citation>
    <scope>NUCLEOTIDE SEQUENCE [LARGE SCALE GENOMIC DNA]</scope>
    <source>
        <strain evidence="6 7">PBJ7</strain>
    </source>
</reference>
<evidence type="ECO:0000256" key="2">
    <source>
        <dbReference type="ARBA" id="ARBA00023125"/>
    </source>
</evidence>
<organism evidence="6 7">
    <name type="scientific">Acinetobacter populi</name>
    <dbReference type="NCBI Taxonomy" id="1582270"/>
    <lineage>
        <taxon>Bacteria</taxon>
        <taxon>Pseudomonadati</taxon>
        <taxon>Pseudomonadota</taxon>
        <taxon>Gammaproteobacteria</taxon>
        <taxon>Moraxellales</taxon>
        <taxon>Moraxellaceae</taxon>
        <taxon>Acinetobacter</taxon>
    </lineage>
</organism>
<dbReference type="PROSITE" id="PS50042">
    <property type="entry name" value="CNMP_BINDING_3"/>
    <property type="match status" value="1"/>
</dbReference>
<name>A0A1Z9YWP7_9GAMM</name>
<dbReference type="Pfam" id="PF13545">
    <property type="entry name" value="HTH_Crp_2"/>
    <property type="match status" value="1"/>
</dbReference>
<evidence type="ECO:0000259" key="5">
    <source>
        <dbReference type="PROSITE" id="PS51063"/>
    </source>
</evidence>
<dbReference type="PANTHER" id="PTHR24567:SF26">
    <property type="entry name" value="REGULATORY PROTEIN YEIL"/>
    <property type="match status" value="1"/>
</dbReference>
<dbReference type="SUPFAM" id="SSF51206">
    <property type="entry name" value="cAMP-binding domain-like"/>
    <property type="match status" value="1"/>
</dbReference>
<dbReference type="PANTHER" id="PTHR24567">
    <property type="entry name" value="CRP FAMILY TRANSCRIPTIONAL REGULATORY PROTEIN"/>
    <property type="match status" value="1"/>
</dbReference>
<comment type="caution">
    <text evidence="6">The sequence shown here is derived from an EMBL/GenBank/DDBJ whole genome shotgun (WGS) entry which is preliminary data.</text>
</comment>
<dbReference type="EMBL" id="NEXX01000004">
    <property type="protein sequence ID" value="OUY06641.1"/>
    <property type="molecule type" value="Genomic_DNA"/>
</dbReference>
<sequence>MANDQINSKERLKHILSEDAIFTGFSHESRQLILRYASFRRFLSDQLILDHDQIIKDVYILLNGTLQVGWLQTDGQLKINNYIASHSVFNLVAFLQQKPLNYDYFAIGSVEISVIPGQLFLQQLRQQPEAMWHVIQLLSQRMYTLFEQSRYVHTANLIQRIAYHLNRLAIQYGDCQHNTCLIGIRITQQEFAELFGVSRQTLYKNLQFFLEQNILEWSYSQIRILDMAQLRKICDLD</sequence>
<protein>
    <recommendedName>
        <fullName evidence="8">Crp/Fnr family transcriptional regulator</fullName>
    </recommendedName>
</protein>
<dbReference type="Gene3D" id="2.60.120.10">
    <property type="entry name" value="Jelly Rolls"/>
    <property type="match status" value="1"/>
</dbReference>
<dbReference type="InterPro" id="IPR012318">
    <property type="entry name" value="HTH_CRP"/>
</dbReference>
<accession>A0A1Z9YWP7</accession>
<evidence type="ECO:0000256" key="1">
    <source>
        <dbReference type="ARBA" id="ARBA00023015"/>
    </source>
</evidence>
<keyword evidence="7" id="KW-1185">Reference proteome</keyword>
<keyword evidence="1" id="KW-0805">Transcription regulation</keyword>
<evidence type="ECO:0000313" key="6">
    <source>
        <dbReference type="EMBL" id="OUY06641.1"/>
    </source>
</evidence>
<dbReference type="AlphaFoldDB" id="A0A1Z9YWP7"/>
<proteinExistence type="predicted"/>
<gene>
    <name evidence="6" type="ORF">CAP51_11965</name>
</gene>
<evidence type="ECO:0000313" key="7">
    <source>
        <dbReference type="Proteomes" id="UP000196536"/>
    </source>
</evidence>
<dbReference type="GO" id="GO:0005829">
    <property type="term" value="C:cytosol"/>
    <property type="evidence" value="ECO:0007669"/>
    <property type="project" value="TreeGrafter"/>
</dbReference>
<dbReference type="Proteomes" id="UP000196536">
    <property type="component" value="Unassembled WGS sequence"/>
</dbReference>
<dbReference type="RefSeq" id="WP_087620998.1">
    <property type="nucleotide sequence ID" value="NZ_NEXX01000004.1"/>
</dbReference>
<evidence type="ECO:0008006" key="8">
    <source>
        <dbReference type="Google" id="ProtNLM"/>
    </source>
</evidence>
<feature type="domain" description="HTH crp-type" evidence="5">
    <location>
        <begin position="155"/>
        <end position="228"/>
    </location>
</feature>
<dbReference type="GO" id="GO:0003700">
    <property type="term" value="F:DNA-binding transcription factor activity"/>
    <property type="evidence" value="ECO:0007669"/>
    <property type="project" value="TreeGrafter"/>
</dbReference>
<dbReference type="InterPro" id="IPR036388">
    <property type="entry name" value="WH-like_DNA-bd_sf"/>
</dbReference>
<dbReference type="OrthoDB" id="6698682at2"/>
<dbReference type="Pfam" id="PF00027">
    <property type="entry name" value="cNMP_binding"/>
    <property type="match status" value="1"/>
</dbReference>